<reference evidence="3" key="1">
    <citation type="submission" date="2025-08" db="UniProtKB">
        <authorList>
            <consortium name="RefSeq"/>
        </authorList>
    </citation>
    <scope>IDENTIFICATION</scope>
</reference>
<dbReference type="GO" id="GO:0007018">
    <property type="term" value="P:microtubule-based movement"/>
    <property type="evidence" value="ECO:0007669"/>
    <property type="project" value="TreeGrafter"/>
</dbReference>
<dbReference type="GO" id="GO:0045505">
    <property type="term" value="F:dynein intermediate chain binding"/>
    <property type="evidence" value="ECO:0007669"/>
    <property type="project" value="TreeGrafter"/>
</dbReference>
<dbReference type="KEGG" id="asn:112550632"/>
<dbReference type="PANTHER" id="PTHR21255">
    <property type="entry name" value="T-COMPLEX-ASSOCIATED-TESTIS-EXPRESSED 1/ DYNEIN LIGHT CHAIN"/>
    <property type="match status" value="1"/>
</dbReference>
<dbReference type="RefSeq" id="XP_025062442.1">
    <property type="nucleotide sequence ID" value="XM_025206657.1"/>
</dbReference>
<dbReference type="InterPro" id="IPR005334">
    <property type="entry name" value="Tctex-1-like"/>
</dbReference>
<name>A0A3Q0GSP3_ALLSI</name>
<dbReference type="Gene3D" id="3.30.1140.40">
    <property type="entry name" value="Tctex-1"/>
    <property type="match status" value="1"/>
</dbReference>
<dbReference type="PANTHER" id="PTHR21255:SF61">
    <property type="entry name" value="TCTEX1 DOMAIN CONTAINING 1"/>
    <property type="match status" value="1"/>
</dbReference>
<keyword evidence="2" id="KW-1185">Reference proteome</keyword>
<dbReference type="GO" id="GO:0005868">
    <property type="term" value="C:cytoplasmic dynein complex"/>
    <property type="evidence" value="ECO:0007669"/>
    <property type="project" value="TreeGrafter"/>
</dbReference>
<gene>
    <name evidence="3" type="primary">LOC112550632</name>
</gene>
<dbReference type="AlphaFoldDB" id="A0A3Q0GSP3"/>
<dbReference type="Pfam" id="PF03645">
    <property type="entry name" value="Tctex-1"/>
    <property type="match status" value="1"/>
</dbReference>
<accession>A0A3Q0GSP3</accession>
<evidence type="ECO:0000313" key="2">
    <source>
        <dbReference type="Proteomes" id="UP000189705"/>
    </source>
</evidence>
<dbReference type="Proteomes" id="UP000189705">
    <property type="component" value="Unplaced"/>
</dbReference>
<dbReference type="CDD" id="cd21451">
    <property type="entry name" value="DLC-like_TCTEX1D"/>
    <property type="match status" value="1"/>
</dbReference>
<comment type="similarity">
    <text evidence="1">Belongs to the dynein light chain Tctex-type family.</text>
</comment>
<dbReference type="GO" id="GO:0005737">
    <property type="term" value="C:cytoplasm"/>
    <property type="evidence" value="ECO:0007669"/>
    <property type="project" value="TreeGrafter"/>
</dbReference>
<sequence length="323" mass="35741">MGKKLILTENVKTLENYNVLVRQLTLPFLCGLLLGRCNQLQIIKTLCWFGKICFSCHIALAGEVQVPATAVCRASASASELSPLLLPQARAPMNARKQKDPKASKEKAARETCARKVTFKAVRKEEESISKSKPALGISAAGGSSSKLQLGKETTRPAESKAAISLRGLLAAQRFSKEFKNRTAARRQSRLQVSHHKPITIINEQIPDSAANPKEKFSCAKAEELIREYLPTKLAHVTYEPEKGASLSTTVSEEIKRLVKTVTPPRYKLIVNVTIGNKDQDETVDIMVTSQCLWDPHSDNFTSSQYMNPTLFCVVLVHAVYFE</sequence>
<evidence type="ECO:0000313" key="3">
    <source>
        <dbReference type="RefSeq" id="XP_025062442.1"/>
    </source>
</evidence>
<dbReference type="InParanoid" id="A0A3Q0GSP3"/>
<evidence type="ECO:0000256" key="1">
    <source>
        <dbReference type="ARBA" id="ARBA00005361"/>
    </source>
</evidence>
<dbReference type="GeneID" id="112550632"/>
<protein>
    <submittedName>
        <fullName evidence="3">Tctex1 domain-containing protein 1-like</fullName>
    </submittedName>
</protein>
<dbReference type="InterPro" id="IPR038586">
    <property type="entry name" value="Tctex-1-like_sf"/>
</dbReference>
<organism evidence="2 3">
    <name type="scientific">Alligator sinensis</name>
    <name type="common">Chinese alligator</name>
    <dbReference type="NCBI Taxonomy" id="38654"/>
    <lineage>
        <taxon>Eukaryota</taxon>
        <taxon>Metazoa</taxon>
        <taxon>Chordata</taxon>
        <taxon>Craniata</taxon>
        <taxon>Vertebrata</taxon>
        <taxon>Euteleostomi</taxon>
        <taxon>Archelosauria</taxon>
        <taxon>Archosauria</taxon>
        <taxon>Crocodylia</taxon>
        <taxon>Alligatoridae</taxon>
        <taxon>Alligatorinae</taxon>
        <taxon>Alligator</taxon>
    </lineage>
</organism>
<dbReference type="STRING" id="38654.A0A3Q0GSP3"/>
<proteinExistence type="inferred from homology"/>